<dbReference type="Pfam" id="PF03732">
    <property type="entry name" value="Retrotrans_gag"/>
    <property type="match status" value="1"/>
</dbReference>
<evidence type="ECO:0000259" key="2">
    <source>
        <dbReference type="Pfam" id="PF03732"/>
    </source>
</evidence>
<dbReference type="EMBL" id="JBFOLK010000003">
    <property type="protein sequence ID" value="KAL2526515.1"/>
    <property type="molecule type" value="Genomic_DNA"/>
</dbReference>
<feature type="domain" description="Retrotransposon gag" evidence="2">
    <location>
        <begin position="185"/>
        <end position="275"/>
    </location>
</feature>
<dbReference type="PANTHER" id="PTHR33223">
    <property type="entry name" value="CCHC-TYPE DOMAIN-CONTAINING PROTEIN"/>
    <property type="match status" value="1"/>
</dbReference>
<feature type="region of interest" description="Disordered" evidence="1">
    <location>
        <begin position="1"/>
        <end position="25"/>
    </location>
</feature>
<sequence length="357" mass="41183">MARRMRRRPGRDHQDEPVVEAREEQNTSLPFATIQQFTTLQEQMATIMNTLQRVTTPSTTPKIPQQAKAEISPVVKNLPAMEVSSSETMQMQKMTSTSRNSIPANWENILNKKVDEAITQRKNRGWPSSIKEDSFTEEVMNVALPPKFKEPTGDFDSTIDLIDHLRLFQDRVRLYSWPDAIAYRAFPMTMRKDAREWFNILPSRSISSFSDFANKFALCFSSSAQKKKTTMGLMQISQEKGESLREYLSRFNRATLNITNLHISSVVTALLSGLRNHTFRASLSKRPPESMTELLRREEEYIDQEEVMKATKTDRDIYDGGIRKRRLEEVPGDIADFGVKKYYGYRKRYQCVKLGGL</sequence>
<accession>A0ABD1UN78</accession>
<gene>
    <name evidence="3" type="ORF">Adt_11569</name>
</gene>
<comment type="caution">
    <text evidence="3">The sequence shown here is derived from an EMBL/GenBank/DDBJ whole genome shotgun (WGS) entry which is preliminary data.</text>
</comment>
<evidence type="ECO:0000256" key="1">
    <source>
        <dbReference type="SAM" id="MobiDB-lite"/>
    </source>
</evidence>
<feature type="compositionally biased region" description="Basic and acidic residues" evidence="1">
    <location>
        <begin position="11"/>
        <end position="25"/>
    </location>
</feature>
<dbReference type="PANTHER" id="PTHR33223:SF10">
    <property type="entry name" value="AMINOTRANSFERASE-LIKE PLANT MOBILE DOMAIN-CONTAINING PROTEIN"/>
    <property type="match status" value="1"/>
</dbReference>
<reference evidence="4" key="1">
    <citation type="submission" date="2024-07" db="EMBL/GenBank/DDBJ databases">
        <title>Two chromosome-level genome assemblies of Korean endemic species Abeliophyllum distichum and Forsythia ovata (Oleaceae).</title>
        <authorList>
            <person name="Jang H."/>
        </authorList>
    </citation>
    <scope>NUCLEOTIDE SEQUENCE [LARGE SCALE GENOMIC DNA]</scope>
</reference>
<feature type="compositionally biased region" description="Basic residues" evidence="1">
    <location>
        <begin position="1"/>
        <end position="10"/>
    </location>
</feature>
<keyword evidence="4" id="KW-1185">Reference proteome</keyword>
<dbReference type="AlphaFoldDB" id="A0ABD1UN78"/>
<evidence type="ECO:0000313" key="4">
    <source>
        <dbReference type="Proteomes" id="UP001604336"/>
    </source>
</evidence>
<evidence type="ECO:0000313" key="3">
    <source>
        <dbReference type="EMBL" id="KAL2526515.1"/>
    </source>
</evidence>
<dbReference type="InterPro" id="IPR005162">
    <property type="entry name" value="Retrotrans_gag_dom"/>
</dbReference>
<dbReference type="Proteomes" id="UP001604336">
    <property type="component" value="Unassembled WGS sequence"/>
</dbReference>
<proteinExistence type="predicted"/>
<organism evidence="3 4">
    <name type="scientific">Abeliophyllum distichum</name>
    <dbReference type="NCBI Taxonomy" id="126358"/>
    <lineage>
        <taxon>Eukaryota</taxon>
        <taxon>Viridiplantae</taxon>
        <taxon>Streptophyta</taxon>
        <taxon>Embryophyta</taxon>
        <taxon>Tracheophyta</taxon>
        <taxon>Spermatophyta</taxon>
        <taxon>Magnoliopsida</taxon>
        <taxon>eudicotyledons</taxon>
        <taxon>Gunneridae</taxon>
        <taxon>Pentapetalae</taxon>
        <taxon>asterids</taxon>
        <taxon>lamiids</taxon>
        <taxon>Lamiales</taxon>
        <taxon>Oleaceae</taxon>
        <taxon>Forsythieae</taxon>
        <taxon>Abeliophyllum</taxon>
    </lineage>
</organism>
<protein>
    <recommendedName>
        <fullName evidence="2">Retrotransposon gag domain-containing protein</fullName>
    </recommendedName>
</protein>
<name>A0ABD1UN78_9LAMI</name>